<feature type="chain" id="PRO_5021914833" description="Gliding motility protein GldN" evidence="2">
    <location>
        <begin position="21"/>
        <end position="385"/>
    </location>
</feature>
<evidence type="ECO:0008006" key="5">
    <source>
        <dbReference type="Google" id="ProtNLM"/>
    </source>
</evidence>
<dbReference type="EMBL" id="BJYT01000012">
    <property type="protein sequence ID" value="GEO10676.1"/>
    <property type="molecule type" value="Genomic_DNA"/>
</dbReference>
<accession>A0A512BFD3</accession>
<feature type="compositionally biased region" description="Low complexity" evidence="1">
    <location>
        <begin position="64"/>
        <end position="78"/>
    </location>
</feature>
<comment type="caution">
    <text evidence="3">The sequence shown here is derived from an EMBL/GenBank/DDBJ whole genome shotgun (WGS) entry which is preliminary data.</text>
</comment>
<organism evidence="3 4">
    <name type="scientific">Segetibacter aerophilus</name>
    <dbReference type="NCBI Taxonomy" id="670293"/>
    <lineage>
        <taxon>Bacteria</taxon>
        <taxon>Pseudomonadati</taxon>
        <taxon>Bacteroidota</taxon>
        <taxon>Chitinophagia</taxon>
        <taxon>Chitinophagales</taxon>
        <taxon>Chitinophagaceae</taxon>
        <taxon>Segetibacter</taxon>
    </lineage>
</organism>
<evidence type="ECO:0000313" key="3">
    <source>
        <dbReference type="EMBL" id="GEO10676.1"/>
    </source>
</evidence>
<sequence length="385" mass="43012">MKTRRFKTVVLMMSAFIVTAQLSAQRATRNAKARSGYGTSNSGYGNSGYTTTNAGKDTTKKKTTTTAPKSGYGTTTPGSGYGNTAGSGYGTTPSGAGATGSGAVNANLPIKVIKNSGSGIGDSIAPSLRTDNAIDRQLVKDRTPLPYEHIREDDAVYKQRVWREIDTREKINLPFRYAANEDNGNQRFISILYSAIQAGDVTVFSGDDDRFTVPLTKEDVAKNITGGMDTVPVVDMNGEVSSYEARQRMVEPDSIYRFRLKEEWIFDKESSRMFVRILGIAPVMTQYTSSGVAVGDRTLFWAYYPDLRPTLAKYEVFNGKNYAGRMSWEELFESRFFSSYITKSTLDNPYDKSLREFIKDPLFRLLEGENIKEKIFNYEQDLWSY</sequence>
<evidence type="ECO:0000256" key="2">
    <source>
        <dbReference type="SAM" id="SignalP"/>
    </source>
</evidence>
<keyword evidence="2" id="KW-0732">Signal</keyword>
<dbReference type="RefSeq" id="WP_147204793.1">
    <property type="nucleotide sequence ID" value="NZ_BJYT01000012.1"/>
</dbReference>
<feature type="region of interest" description="Disordered" evidence="1">
    <location>
        <begin position="30"/>
        <end position="86"/>
    </location>
</feature>
<feature type="signal peptide" evidence="2">
    <location>
        <begin position="1"/>
        <end position="20"/>
    </location>
</feature>
<name>A0A512BFD3_9BACT</name>
<protein>
    <recommendedName>
        <fullName evidence="5">Gliding motility protein GldN</fullName>
    </recommendedName>
</protein>
<reference evidence="3 4" key="1">
    <citation type="submission" date="2019-07" db="EMBL/GenBank/DDBJ databases">
        <title>Whole genome shotgun sequence of Segetibacter aerophilus NBRC 106135.</title>
        <authorList>
            <person name="Hosoyama A."/>
            <person name="Uohara A."/>
            <person name="Ohji S."/>
            <person name="Ichikawa N."/>
        </authorList>
    </citation>
    <scope>NUCLEOTIDE SEQUENCE [LARGE SCALE GENOMIC DNA]</scope>
    <source>
        <strain evidence="3 4">NBRC 106135</strain>
    </source>
</reference>
<dbReference type="Pfam" id="PF19841">
    <property type="entry name" value="GldN"/>
    <property type="match status" value="1"/>
</dbReference>
<dbReference type="NCBIfam" id="TIGR03523">
    <property type="entry name" value="GldN"/>
    <property type="match status" value="1"/>
</dbReference>
<feature type="compositionally biased region" description="Low complexity" evidence="1">
    <location>
        <begin position="35"/>
        <end position="56"/>
    </location>
</feature>
<dbReference type="InterPro" id="IPR019847">
    <property type="entry name" value="Gliding_motility_assoc_GldN"/>
</dbReference>
<proteinExistence type="predicted"/>
<dbReference type="AlphaFoldDB" id="A0A512BFD3"/>
<dbReference type="Proteomes" id="UP000321513">
    <property type="component" value="Unassembled WGS sequence"/>
</dbReference>
<evidence type="ECO:0000313" key="4">
    <source>
        <dbReference type="Proteomes" id="UP000321513"/>
    </source>
</evidence>
<evidence type="ECO:0000256" key="1">
    <source>
        <dbReference type="SAM" id="MobiDB-lite"/>
    </source>
</evidence>
<gene>
    <name evidence="3" type="ORF">SAE01_31720</name>
</gene>
<dbReference type="OrthoDB" id="1141916at2"/>
<keyword evidence="4" id="KW-1185">Reference proteome</keyword>